<evidence type="ECO:0000256" key="12">
    <source>
        <dbReference type="SAM" id="Phobius"/>
    </source>
</evidence>
<feature type="transmembrane region" description="Helical" evidence="12">
    <location>
        <begin position="683"/>
        <end position="704"/>
    </location>
</feature>
<dbReference type="AlphaFoldDB" id="A0A8X7XIN2"/>
<feature type="non-terminal residue" evidence="14">
    <location>
        <position position="1"/>
    </location>
</feature>
<dbReference type="GO" id="GO:0005765">
    <property type="term" value="C:lysosomal membrane"/>
    <property type="evidence" value="ECO:0007669"/>
    <property type="project" value="UniProtKB-SubCell"/>
</dbReference>
<keyword evidence="4" id="KW-0813">Transport</keyword>
<dbReference type="NCBIfam" id="NF037982">
    <property type="entry name" value="Nramp_1"/>
    <property type="match status" value="1"/>
</dbReference>
<keyword evidence="5" id="KW-0410">Iron transport</keyword>
<dbReference type="SMART" id="SM00116">
    <property type="entry name" value="CBS"/>
    <property type="match status" value="2"/>
</dbReference>
<dbReference type="SUPFAM" id="SSF54631">
    <property type="entry name" value="CBS-domain pair"/>
    <property type="match status" value="2"/>
</dbReference>
<feature type="non-terminal residue" evidence="14">
    <location>
        <position position="882"/>
    </location>
</feature>
<feature type="domain" description="CBS" evidence="13">
    <location>
        <begin position="152"/>
        <end position="214"/>
    </location>
</feature>
<evidence type="ECO:0000256" key="8">
    <source>
        <dbReference type="ARBA" id="ARBA00023136"/>
    </source>
</evidence>
<keyword evidence="15" id="KW-1185">Reference proteome</keyword>
<proteinExistence type="inferred from homology"/>
<dbReference type="Gene3D" id="3.10.580.10">
    <property type="entry name" value="CBS-domain"/>
    <property type="match status" value="3"/>
</dbReference>
<keyword evidence="6 12" id="KW-0812">Transmembrane</keyword>
<dbReference type="GO" id="GO:0015086">
    <property type="term" value="F:cadmium ion transmembrane transporter activity"/>
    <property type="evidence" value="ECO:0007669"/>
    <property type="project" value="TreeGrafter"/>
</dbReference>
<keyword evidence="5" id="KW-0406">Ion transport</keyword>
<evidence type="ECO:0000259" key="13">
    <source>
        <dbReference type="PROSITE" id="PS51371"/>
    </source>
</evidence>
<feature type="domain" description="CBS" evidence="13">
    <location>
        <begin position="79"/>
        <end position="141"/>
    </location>
</feature>
<comment type="subcellular location">
    <subcellularLocation>
        <location evidence="1">Late endosome membrane</location>
        <topology evidence="1">Multi-pass membrane protein</topology>
    </subcellularLocation>
    <subcellularLocation>
        <location evidence="2">Lysosome membrane</location>
        <topology evidence="2">Multi-pass membrane protein</topology>
    </subcellularLocation>
</comment>
<keyword evidence="10" id="KW-0129">CBS domain</keyword>
<evidence type="ECO:0000256" key="4">
    <source>
        <dbReference type="ARBA" id="ARBA00022448"/>
    </source>
</evidence>
<evidence type="ECO:0000256" key="6">
    <source>
        <dbReference type="ARBA" id="ARBA00022692"/>
    </source>
</evidence>
<accession>A0A8X7XIN2</accession>
<evidence type="ECO:0000256" key="11">
    <source>
        <dbReference type="SAM" id="MobiDB-lite"/>
    </source>
</evidence>
<dbReference type="GO" id="GO:0005886">
    <property type="term" value="C:plasma membrane"/>
    <property type="evidence" value="ECO:0007669"/>
    <property type="project" value="TreeGrafter"/>
</dbReference>
<comment type="caution">
    <text evidence="14">The sequence shown here is derived from an EMBL/GenBank/DDBJ whole genome shotgun (WGS) entry which is preliminary data.</text>
</comment>
<dbReference type="PANTHER" id="PTHR11706">
    <property type="entry name" value="SOLUTE CARRIER PROTEIN FAMILY 11 MEMBER"/>
    <property type="match status" value="1"/>
</dbReference>
<dbReference type="Pfam" id="PF00571">
    <property type="entry name" value="CBS"/>
    <property type="match status" value="2"/>
</dbReference>
<sequence>MFASALLTRTRRLHSRTKEPPSASPAARVYSRFMKAHRCYDLVPTSSKLVVFDTSLQVQIYELEEHKIETWRELYLQDSSKPLVSISPNASLYDAVSSLIKNKIHRLPVIDPLTGNTLYILTHKRILKFLKLFISEMPKPEFMKKTLEELNIGTFDKIAVVNAKTPLYTALGIFVEQRVSALPVVDESGRVVDIYSKFDVINLAAEKTYNNLDITVTKALQHRSQYFEGVLKCYRHETLETIIGRLVEAECRLIALRAVLSISSSGAVTFCSCYLSVAAAVVTMPPVQDSAQPNADADMTCDEADGLDSAMGCREFSDPPLSTYFEEKVPIPEDSKASRACQIRCLFLNVNTVWHHQPYHLLKTGVSQAAVFRAKFSQEVMDGFSFRKLWAFTGPGFLMSIAYLDPGNIESDLQSGAKAGFKLLWVLLFATVIGLLLQRLAARLGVVTGMHLAEVCHRQYPKVPRIILWLMVETAIIGSDMQEVIGCAIAFNLLSSGRIPLWGGVLITIIDTFMFLFLDKYGLRKLEAFFGLLITVMAFTFGYEYVIAKPDQGQLLKGMFLPYCQGCGAPQLEQAVGIVGAVIMPHNIYLHSALVKSREVNRSNKKEVKEANKYFFIESCIALFVSFLINVFVVAVFAQAFFNKKNSDVHAICANSTGPHSPHSALFPDDNNTLEVDIYKGGVVLGCFFGPAALYIWALGILAAGQSSTMTGTYSGQFVMEGFLNLNWSRFARVLLTRSIAITPTLLVAIFQDVEHLTGMNDFLNVLQSMQLPFALIPILTFTSLGSIMDDFANSLAWKIGGGMVILVVCAINMYFVVVYVTSLANVTLYVVAALLSVAYLLFVGYLVWLCLVALGVSCLDMGHRVRDNHMVFTEEPSETDT</sequence>
<dbReference type="PRINTS" id="PR00447">
    <property type="entry name" value="NATRESASSCMP"/>
</dbReference>
<dbReference type="PROSITE" id="PS51371">
    <property type="entry name" value="CBS"/>
    <property type="match status" value="2"/>
</dbReference>
<gene>
    <name evidence="14" type="primary">Slc11a2</name>
    <name evidence="14" type="ORF">GTO96_0014223</name>
</gene>
<evidence type="ECO:0000256" key="1">
    <source>
        <dbReference type="ARBA" id="ARBA00004107"/>
    </source>
</evidence>
<keyword evidence="8 12" id="KW-0472">Membrane</keyword>
<dbReference type="CDD" id="cd04641">
    <property type="entry name" value="CBS_euAMPK_gamma-like_repeat2"/>
    <property type="match status" value="1"/>
</dbReference>
<evidence type="ECO:0000256" key="3">
    <source>
        <dbReference type="ARBA" id="ARBA00006670"/>
    </source>
</evidence>
<dbReference type="InterPro" id="IPR001046">
    <property type="entry name" value="NRAMP_fam"/>
</dbReference>
<dbReference type="GO" id="GO:0031902">
    <property type="term" value="C:late endosome membrane"/>
    <property type="evidence" value="ECO:0007669"/>
    <property type="project" value="UniProtKB-SubCell"/>
</dbReference>
<feature type="transmembrane region" description="Helical" evidence="12">
    <location>
        <begin position="827"/>
        <end position="857"/>
    </location>
</feature>
<name>A0A8X7XIN2_POLSE</name>
<dbReference type="Pfam" id="PF01566">
    <property type="entry name" value="Nramp"/>
    <property type="match status" value="1"/>
</dbReference>
<dbReference type="GO" id="GO:0005384">
    <property type="term" value="F:manganese ion transmembrane transporter activity"/>
    <property type="evidence" value="ECO:0007669"/>
    <property type="project" value="TreeGrafter"/>
</dbReference>
<keyword evidence="5" id="KW-0408">Iron</keyword>
<comment type="similarity">
    <text evidence="3">Belongs to the NRAMP family.</text>
</comment>
<evidence type="ECO:0000256" key="9">
    <source>
        <dbReference type="ARBA" id="ARBA00023228"/>
    </source>
</evidence>
<feature type="region of interest" description="Disordered" evidence="11">
    <location>
        <begin position="1"/>
        <end position="24"/>
    </location>
</feature>
<protein>
    <submittedName>
        <fullName evidence="14">NRAM2 protein</fullName>
    </submittedName>
</protein>
<dbReference type="InterPro" id="IPR000644">
    <property type="entry name" value="CBS_dom"/>
</dbReference>
<dbReference type="EMBL" id="JAATIS010000485">
    <property type="protein sequence ID" value="KAG2468054.1"/>
    <property type="molecule type" value="Genomic_DNA"/>
</dbReference>
<keyword evidence="7 12" id="KW-1133">Transmembrane helix</keyword>
<organism evidence="14 15">
    <name type="scientific">Polypterus senegalus</name>
    <name type="common">Senegal bichir</name>
    <dbReference type="NCBI Taxonomy" id="55291"/>
    <lineage>
        <taxon>Eukaryota</taxon>
        <taxon>Metazoa</taxon>
        <taxon>Chordata</taxon>
        <taxon>Craniata</taxon>
        <taxon>Vertebrata</taxon>
        <taxon>Euteleostomi</taxon>
        <taxon>Actinopterygii</taxon>
        <taxon>Polypteriformes</taxon>
        <taxon>Polypteridae</taxon>
        <taxon>Polypterus</taxon>
    </lineage>
</organism>
<dbReference type="HAMAP" id="MF_00221">
    <property type="entry name" value="NRAMP"/>
    <property type="match status" value="1"/>
</dbReference>
<evidence type="ECO:0000313" key="15">
    <source>
        <dbReference type="Proteomes" id="UP000886611"/>
    </source>
</evidence>
<evidence type="ECO:0000313" key="14">
    <source>
        <dbReference type="EMBL" id="KAG2468054.1"/>
    </source>
</evidence>
<dbReference type="GO" id="GO:0005381">
    <property type="term" value="F:iron ion transmembrane transporter activity"/>
    <property type="evidence" value="ECO:0007669"/>
    <property type="project" value="TreeGrafter"/>
</dbReference>
<feature type="transmembrane region" description="Helical" evidence="12">
    <location>
        <begin position="615"/>
        <end position="642"/>
    </location>
</feature>
<feature type="transmembrane region" description="Helical" evidence="12">
    <location>
        <begin position="731"/>
        <end position="751"/>
    </location>
</feature>
<feature type="transmembrane region" description="Helical" evidence="12">
    <location>
        <begin position="530"/>
        <end position="548"/>
    </location>
</feature>
<evidence type="ECO:0000256" key="2">
    <source>
        <dbReference type="ARBA" id="ARBA00004155"/>
    </source>
</evidence>
<evidence type="ECO:0000256" key="7">
    <source>
        <dbReference type="ARBA" id="ARBA00022989"/>
    </source>
</evidence>
<reference evidence="14 15" key="1">
    <citation type="journal article" date="2021" name="Cell">
        <title>Tracing the genetic footprints of vertebrate landing in non-teleost ray-finned fishes.</title>
        <authorList>
            <person name="Bi X."/>
            <person name="Wang K."/>
            <person name="Yang L."/>
            <person name="Pan H."/>
            <person name="Jiang H."/>
            <person name="Wei Q."/>
            <person name="Fang M."/>
            <person name="Yu H."/>
            <person name="Zhu C."/>
            <person name="Cai Y."/>
            <person name="He Y."/>
            <person name="Gan X."/>
            <person name="Zeng H."/>
            <person name="Yu D."/>
            <person name="Zhu Y."/>
            <person name="Jiang H."/>
            <person name="Qiu Q."/>
            <person name="Yang H."/>
            <person name="Zhang Y.E."/>
            <person name="Wang W."/>
            <person name="Zhu M."/>
            <person name="He S."/>
            <person name="Zhang G."/>
        </authorList>
    </citation>
    <scope>NUCLEOTIDE SEQUENCE [LARGE SCALE GENOMIC DNA]</scope>
    <source>
        <strain evidence="14">Bchr_013</strain>
    </source>
</reference>
<feature type="transmembrane region" description="Helical" evidence="12">
    <location>
        <begin position="771"/>
        <end position="788"/>
    </location>
</feature>
<dbReference type="InterPro" id="IPR046342">
    <property type="entry name" value="CBS_dom_sf"/>
</dbReference>
<dbReference type="Proteomes" id="UP000886611">
    <property type="component" value="Unassembled WGS sequence"/>
</dbReference>
<dbReference type="NCBIfam" id="TIGR01197">
    <property type="entry name" value="nramp"/>
    <property type="match status" value="1"/>
</dbReference>
<feature type="transmembrane region" description="Helical" evidence="12">
    <location>
        <begin position="499"/>
        <end position="518"/>
    </location>
</feature>
<evidence type="ECO:0000256" key="10">
    <source>
        <dbReference type="PROSITE-ProRule" id="PRU00703"/>
    </source>
</evidence>
<keyword evidence="9" id="KW-0458">Lysosome</keyword>
<feature type="transmembrane region" description="Helical" evidence="12">
    <location>
        <begin position="423"/>
        <end position="442"/>
    </location>
</feature>
<dbReference type="PANTHER" id="PTHR11706:SF33">
    <property type="entry name" value="NATURAL RESISTANCE-ASSOCIATED MACROPHAGE PROTEIN 2"/>
    <property type="match status" value="1"/>
</dbReference>
<evidence type="ECO:0000256" key="5">
    <source>
        <dbReference type="ARBA" id="ARBA00022496"/>
    </source>
</evidence>
<feature type="transmembrane region" description="Helical" evidence="12">
    <location>
        <begin position="800"/>
        <end position="821"/>
    </location>
</feature>